<name>A0A067FQ73_CITSI</name>
<dbReference type="Pfam" id="PF00481">
    <property type="entry name" value="PP2C"/>
    <property type="match status" value="1"/>
</dbReference>
<comment type="similarity">
    <text evidence="9">Belongs to the PP2C family.</text>
</comment>
<evidence type="ECO:0000256" key="9">
    <source>
        <dbReference type="RuleBase" id="RU003465"/>
    </source>
</evidence>
<feature type="compositionally biased region" description="Basic residues" evidence="10">
    <location>
        <begin position="21"/>
        <end position="32"/>
    </location>
</feature>
<accession>A0A067FQ73</accession>
<evidence type="ECO:0000259" key="11">
    <source>
        <dbReference type="PROSITE" id="PS51746"/>
    </source>
</evidence>
<dbReference type="SMR" id="A0A067FQ73"/>
<keyword evidence="5 9" id="KW-0378">Hydrolase</keyword>
<dbReference type="SUPFAM" id="SSF81606">
    <property type="entry name" value="PP2C-like"/>
    <property type="match status" value="1"/>
</dbReference>
<gene>
    <name evidence="12" type="ORF">CISIN_1g013591mg</name>
</gene>
<evidence type="ECO:0000313" key="12">
    <source>
        <dbReference type="EMBL" id="KDO65326.1"/>
    </source>
</evidence>
<dbReference type="InterPro" id="IPR036457">
    <property type="entry name" value="PPM-type-like_dom_sf"/>
</dbReference>
<evidence type="ECO:0000256" key="7">
    <source>
        <dbReference type="ARBA" id="ARBA00022912"/>
    </source>
</evidence>
<dbReference type="PROSITE" id="PS51746">
    <property type="entry name" value="PPM_2"/>
    <property type="match status" value="1"/>
</dbReference>
<evidence type="ECO:0000313" key="13">
    <source>
        <dbReference type="Proteomes" id="UP000027120"/>
    </source>
</evidence>
<evidence type="ECO:0000256" key="5">
    <source>
        <dbReference type="ARBA" id="ARBA00022801"/>
    </source>
</evidence>
<dbReference type="GO" id="GO:1902531">
    <property type="term" value="P:regulation of intracellular signal transduction"/>
    <property type="evidence" value="ECO:0000318"/>
    <property type="project" value="GO_Central"/>
</dbReference>
<evidence type="ECO:0000256" key="8">
    <source>
        <dbReference type="ARBA" id="ARBA00023211"/>
    </source>
</evidence>
<dbReference type="KEGG" id="cit:102630401"/>
<feature type="compositionally biased region" description="Basic and acidic residues" evidence="10">
    <location>
        <begin position="47"/>
        <end position="76"/>
    </location>
</feature>
<evidence type="ECO:0000256" key="10">
    <source>
        <dbReference type="SAM" id="MobiDB-lite"/>
    </source>
</evidence>
<feature type="domain" description="PPM-type phosphatase" evidence="11">
    <location>
        <begin position="110"/>
        <end position="436"/>
    </location>
</feature>
<sequence length="440" mass="48321">MTEVYQRMPSDQNDDSPAKCRERRRRRIKMRRFGAIVATSSEPTASDIRKEKRTEDSDRVAEGKRMRTEAETKDTPATETDVNSSPSSGEGTEKVVSLAATTEVQAVEPIFGTMSVTGRSREMEDAISTRTSLCSPDINWRRPVHFFAVYDGHGGRHVSSLCKEKMHVIMEEELMRVRCTSGNANAGAGPSTSTREEPQRETENTAEWEDRWRRAIRRCCERMDEVAVSTCACGSVGCDCAAHSMEVALSGSTAVVALLTSEHIIVANCGDSRAVLCRAGRAIPLSCDHKPDRPDELARIEASGGRVIFVNGARVEGILAMSRAIGDGYLKPVVTSEPDITFTKREAEDECLILASDGMWDVLPNNLACEVASECLREENPEAAADIDLNAGPRMVEDERAEPLYPSRSVLAAALLTRLALGRRSSDNISVIVIDLKRNR</sequence>
<dbReference type="EC" id="3.1.3.16" evidence="3"/>
<comment type="cofactor">
    <cofactor evidence="2">
        <name>Mg(2+)</name>
        <dbReference type="ChEBI" id="CHEBI:18420"/>
    </cofactor>
</comment>
<reference evidence="12 13" key="1">
    <citation type="submission" date="2014-04" db="EMBL/GenBank/DDBJ databases">
        <authorList>
            <consortium name="International Citrus Genome Consortium"/>
            <person name="Gmitter F."/>
            <person name="Chen C."/>
            <person name="Farmerie W."/>
            <person name="Harkins T."/>
            <person name="Desany B."/>
            <person name="Mohiuddin M."/>
            <person name="Kodira C."/>
            <person name="Borodovsky M."/>
            <person name="Lomsadze A."/>
            <person name="Burns P."/>
            <person name="Jenkins J."/>
            <person name="Prochnik S."/>
            <person name="Shu S."/>
            <person name="Chapman J."/>
            <person name="Pitluck S."/>
            <person name="Schmutz J."/>
            <person name="Rokhsar D."/>
        </authorList>
    </citation>
    <scope>NUCLEOTIDE SEQUENCE</scope>
</reference>
<keyword evidence="13" id="KW-1185">Reference proteome</keyword>
<comment type="cofactor">
    <cofactor evidence="1">
        <name>Mn(2+)</name>
        <dbReference type="ChEBI" id="CHEBI:29035"/>
    </cofactor>
</comment>
<dbReference type="FunFam" id="3.60.40.10:FF:000291">
    <property type="entry name" value="Protein phosphatase 2C 50"/>
    <property type="match status" value="1"/>
</dbReference>
<evidence type="ECO:0000256" key="1">
    <source>
        <dbReference type="ARBA" id="ARBA00001936"/>
    </source>
</evidence>
<dbReference type="PaxDb" id="2711-XP_006490277.1"/>
<dbReference type="Proteomes" id="UP000027120">
    <property type="component" value="Unassembled WGS sequence"/>
</dbReference>
<keyword evidence="7 9" id="KW-0904">Protein phosphatase</keyword>
<dbReference type="InterPro" id="IPR015655">
    <property type="entry name" value="PP2C"/>
</dbReference>
<evidence type="ECO:0000256" key="3">
    <source>
        <dbReference type="ARBA" id="ARBA00013081"/>
    </source>
</evidence>
<dbReference type="InterPro" id="IPR001932">
    <property type="entry name" value="PPM-type_phosphatase-like_dom"/>
</dbReference>
<keyword evidence="4" id="KW-0479">Metal-binding</keyword>
<dbReference type="EMBL" id="KK784903">
    <property type="protein sequence ID" value="KDO65326.1"/>
    <property type="molecule type" value="Genomic_DNA"/>
</dbReference>
<evidence type="ECO:0000256" key="6">
    <source>
        <dbReference type="ARBA" id="ARBA00022842"/>
    </source>
</evidence>
<feature type="compositionally biased region" description="Polar residues" evidence="10">
    <location>
        <begin position="77"/>
        <end position="90"/>
    </location>
</feature>
<feature type="region of interest" description="Disordered" evidence="10">
    <location>
        <begin position="181"/>
        <end position="207"/>
    </location>
</feature>
<proteinExistence type="inferred from homology"/>
<feature type="compositionally biased region" description="Basic and acidic residues" evidence="10">
    <location>
        <begin position="194"/>
        <end position="207"/>
    </location>
</feature>
<dbReference type="AlphaFoldDB" id="A0A067FQ73"/>
<dbReference type="PANTHER" id="PTHR47992">
    <property type="entry name" value="PROTEIN PHOSPHATASE"/>
    <property type="match status" value="1"/>
</dbReference>
<dbReference type="eggNOG" id="KOG0698">
    <property type="taxonomic scope" value="Eukaryota"/>
</dbReference>
<dbReference type="Gene3D" id="3.60.40.10">
    <property type="entry name" value="PPM-type phosphatase domain"/>
    <property type="match status" value="1"/>
</dbReference>
<protein>
    <recommendedName>
        <fullName evidence="3">protein-serine/threonine phosphatase</fullName>
        <ecNumber evidence="3">3.1.3.16</ecNumber>
    </recommendedName>
</protein>
<dbReference type="CDD" id="cd00143">
    <property type="entry name" value="PP2Cc"/>
    <property type="match status" value="1"/>
</dbReference>
<dbReference type="SMART" id="SM00332">
    <property type="entry name" value="PP2Cc"/>
    <property type="match status" value="1"/>
</dbReference>
<dbReference type="STRING" id="2711.A0A067FQ73"/>
<dbReference type="GO" id="GO:0046872">
    <property type="term" value="F:metal ion binding"/>
    <property type="evidence" value="ECO:0007669"/>
    <property type="project" value="UniProtKB-KW"/>
</dbReference>
<organism evidence="12 13">
    <name type="scientific">Citrus sinensis</name>
    <name type="common">Sweet orange</name>
    <name type="synonym">Citrus aurantium var. sinensis</name>
    <dbReference type="NCBI Taxonomy" id="2711"/>
    <lineage>
        <taxon>Eukaryota</taxon>
        <taxon>Viridiplantae</taxon>
        <taxon>Streptophyta</taxon>
        <taxon>Embryophyta</taxon>
        <taxon>Tracheophyta</taxon>
        <taxon>Spermatophyta</taxon>
        <taxon>Magnoliopsida</taxon>
        <taxon>eudicotyledons</taxon>
        <taxon>Gunneridae</taxon>
        <taxon>Pentapetalae</taxon>
        <taxon>rosids</taxon>
        <taxon>malvids</taxon>
        <taxon>Sapindales</taxon>
        <taxon>Rutaceae</taxon>
        <taxon>Aurantioideae</taxon>
        <taxon>Citrus</taxon>
    </lineage>
</organism>
<dbReference type="InterPro" id="IPR000222">
    <property type="entry name" value="PP2C_BS"/>
</dbReference>
<keyword evidence="8" id="KW-0464">Manganese</keyword>
<evidence type="ECO:0000256" key="2">
    <source>
        <dbReference type="ARBA" id="ARBA00001946"/>
    </source>
</evidence>
<dbReference type="PROSITE" id="PS01032">
    <property type="entry name" value="PPM_1"/>
    <property type="match status" value="1"/>
</dbReference>
<dbReference type="GO" id="GO:0004722">
    <property type="term" value="F:protein serine/threonine phosphatase activity"/>
    <property type="evidence" value="ECO:0000318"/>
    <property type="project" value="GO_Central"/>
</dbReference>
<evidence type="ECO:0000256" key="4">
    <source>
        <dbReference type="ARBA" id="ARBA00022723"/>
    </source>
</evidence>
<feature type="region of interest" description="Disordered" evidence="10">
    <location>
        <begin position="1"/>
        <end position="93"/>
    </location>
</feature>
<keyword evidence="6" id="KW-0460">Magnesium</keyword>
<dbReference type="OrthoDB" id="10264738at2759"/>